<organism evidence="2">
    <name type="scientific">Escherichia coli</name>
    <dbReference type="NCBI Taxonomy" id="562"/>
    <lineage>
        <taxon>Bacteria</taxon>
        <taxon>Pseudomonadati</taxon>
        <taxon>Pseudomonadota</taxon>
        <taxon>Gammaproteobacteria</taxon>
        <taxon>Enterobacterales</taxon>
        <taxon>Enterobacteriaceae</taxon>
        <taxon>Escherichia</taxon>
    </lineage>
</organism>
<reference evidence="2" key="1">
    <citation type="submission" date="2019-06" db="EMBL/GenBank/DDBJ databases">
        <authorList>
            <person name="Song H."/>
            <person name="Liu D."/>
            <person name="Wang Y."/>
            <person name="Wu C."/>
        </authorList>
    </citation>
    <scope>NUCLEOTIDE SEQUENCE</scope>
    <source>
        <plasmid evidence="2">p16EC-p0111</plasmid>
    </source>
</reference>
<accession>A0A649Z482</accession>
<name>A0A649Z482_ECOLX</name>
<dbReference type="AlphaFoldDB" id="A0A649Z482"/>
<evidence type="ECO:0000313" key="2">
    <source>
        <dbReference type="EMBL" id="QGM49925.1"/>
    </source>
</evidence>
<dbReference type="EMBL" id="MN086777">
    <property type="protein sequence ID" value="QGM49925.1"/>
    <property type="molecule type" value="Genomic_DNA"/>
</dbReference>
<geneLocation type="plasmid" evidence="2">
    <name>p16EC-p0111</name>
</geneLocation>
<feature type="compositionally biased region" description="Polar residues" evidence="1">
    <location>
        <begin position="1"/>
        <end position="10"/>
    </location>
</feature>
<keyword evidence="2" id="KW-0614">Plasmid</keyword>
<sequence length="50" mass="5748">MESLEQYYSDSRSKNELIRGSQSSDTSRGRGLPWKKIIRQSFGNAPFPLE</sequence>
<proteinExistence type="predicted"/>
<protein>
    <submittedName>
        <fullName evidence="2">Uncharacterized protein</fullName>
    </submittedName>
</protein>
<feature type="region of interest" description="Disordered" evidence="1">
    <location>
        <begin position="1"/>
        <end position="32"/>
    </location>
</feature>
<evidence type="ECO:0000256" key="1">
    <source>
        <dbReference type="SAM" id="MobiDB-lite"/>
    </source>
</evidence>